<dbReference type="InterPro" id="IPR000873">
    <property type="entry name" value="AMP-dep_synth/lig_dom"/>
</dbReference>
<evidence type="ECO:0000313" key="12">
    <source>
        <dbReference type="Proteomes" id="UP000440716"/>
    </source>
</evidence>
<evidence type="ECO:0000256" key="6">
    <source>
        <dbReference type="ARBA" id="ARBA00026121"/>
    </source>
</evidence>
<accession>A0A7K1RKE8</accession>
<evidence type="ECO:0000259" key="9">
    <source>
        <dbReference type="Pfam" id="PF00501"/>
    </source>
</evidence>
<dbReference type="Gene3D" id="2.30.38.10">
    <property type="entry name" value="Luciferase, Domain 3"/>
    <property type="match status" value="1"/>
</dbReference>
<dbReference type="AlphaFoldDB" id="A0A7K1RKE8"/>
<feature type="domain" description="AMP-binding enzyme C-terminal" evidence="10">
    <location>
        <begin position="453"/>
        <end position="530"/>
    </location>
</feature>
<dbReference type="InterPro" id="IPR045851">
    <property type="entry name" value="AMP-bd_C_sf"/>
</dbReference>
<keyword evidence="3" id="KW-0436">Ligase</keyword>
<comment type="pathway">
    <text evidence="2">Lipid metabolism; fatty acid beta-oxidation.</text>
</comment>
<name>A0A7K1RKE8_AGRVI</name>
<dbReference type="Pfam" id="PF00501">
    <property type="entry name" value="AMP-binding"/>
    <property type="match status" value="1"/>
</dbReference>
<proteinExistence type="predicted"/>
<dbReference type="InterPro" id="IPR050237">
    <property type="entry name" value="ATP-dep_AMP-bd_enzyme"/>
</dbReference>
<evidence type="ECO:0000256" key="5">
    <source>
        <dbReference type="ARBA" id="ARBA00023136"/>
    </source>
</evidence>
<protein>
    <recommendedName>
        <fullName evidence="7">Long-chain-fatty-acid--CoA ligase</fullName>
        <ecNumber evidence="6">6.2.1.3</ecNumber>
    </recommendedName>
    <alternativeName>
        <fullName evidence="8">Long-chain acyl-CoA synthetase</fullName>
    </alternativeName>
</protein>
<sequence length="557" mass="61257">MYAHFPIKGVVYPTESETIAAFNNGSALAETAGSLLRRRAVSFADKPFLISGKGILSYAEFDTKTEIIAAALLRMGLQPGDRAIFQMGTIEEALSALFGCYKAGIIPVCTLPQHREHEISTMIALTKPRAYFVQSDFSSSFDLPAFATQMAKRYGHIESVIPTGNANGCISDLSGWIDYPTAKSIVEDIKISPCDVLTFQLSGGSTGVPKIIPRFHGEYLAQAGSMVGRHRLSQSEIAIWPLPLIHNAAMVLMVFPILLAGGTLVLQRRFDRDAFLDAIKAHKVTYAGSIGPIAQSLLDDPHSSKRDLASMRMFFVLDRADAIERHLAVPTTNLYGITEGLLMTGAPEDTEKLRLHSTGYPTGPNDEVRVLHLDGEKAVGEGMEGELCFRGPHMIRGYFDAPELNAGTFTKGGLFRTGDLVRWNRIDGKVSYTFLGRLKDNISRGGEKFAAEEVERKIVEHPSILDAKVIAMPDRLLGEKACAFVIVRKGYLCPHVDELGRFLTDYGLARYKHPERIEIVDAFPVTRVGKVDKAEMRNEIARRIQLESGALEVQEGI</sequence>
<comment type="subcellular location">
    <subcellularLocation>
        <location evidence="1">Membrane</location>
        <topology evidence="1">Peripheral membrane protein</topology>
    </subcellularLocation>
</comment>
<feature type="domain" description="AMP-dependent synthetase/ligase" evidence="9">
    <location>
        <begin position="37"/>
        <end position="399"/>
    </location>
</feature>
<evidence type="ECO:0000256" key="4">
    <source>
        <dbReference type="ARBA" id="ARBA00022723"/>
    </source>
</evidence>
<dbReference type="Gene3D" id="3.30.300.30">
    <property type="match status" value="1"/>
</dbReference>
<evidence type="ECO:0000256" key="2">
    <source>
        <dbReference type="ARBA" id="ARBA00005005"/>
    </source>
</evidence>
<dbReference type="Proteomes" id="UP000440716">
    <property type="component" value="Unassembled WGS sequence"/>
</dbReference>
<evidence type="ECO:0000259" key="10">
    <source>
        <dbReference type="Pfam" id="PF13193"/>
    </source>
</evidence>
<dbReference type="InterPro" id="IPR025110">
    <property type="entry name" value="AMP-bd_C"/>
</dbReference>
<dbReference type="EC" id="6.2.1.3" evidence="6"/>
<keyword evidence="5" id="KW-0472">Membrane</keyword>
<dbReference type="RefSeq" id="WP_156592300.1">
    <property type="nucleotide sequence ID" value="NZ_WPHU01000009.1"/>
</dbReference>
<comment type="caution">
    <text evidence="11">The sequence shown here is derived from an EMBL/GenBank/DDBJ whole genome shotgun (WGS) entry which is preliminary data.</text>
</comment>
<keyword evidence="4" id="KW-0479">Metal-binding</keyword>
<dbReference type="GO" id="GO:0004467">
    <property type="term" value="F:long-chain fatty acid-CoA ligase activity"/>
    <property type="evidence" value="ECO:0007669"/>
    <property type="project" value="UniProtKB-EC"/>
</dbReference>
<dbReference type="EMBL" id="WPHU01000009">
    <property type="protein sequence ID" value="MVA58498.1"/>
    <property type="molecule type" value="Genomic_DNA"/>
</dbReference>
<dbReference type="SUPFAM" id="SSF56801">
    <property type="entry name" value="Acetyl-CoA synthetase-like"/>
    <property type="match status" value="1"/>
</dbReference>
<evidence type="ECO:0000256" key="1">
    <source>
        <dbReference type="ARBA" id="ARBA00004170"/>
    </source>
</evidence>
<evidence type="ECO:0000313" key="11">
    <source>
        <dbReference type="EMBL" id="MVA58498.1"/>
    </source>
</evidence>
<evidence type="ECO:0000256" key="8">
    <source>
        <dbReference type="ARBA" id="ARBA00042773"/>
    </source>
</evidence>
<dbReference type="Gene3D" id="3.40.50.980">
    <property type="match status" value="2"/>
</dbReference>
<reference evidence="11 12" key="1">
    <citation type="submission" date="2019-12" db="EMBL/GenBank/DDBJ databases">
        <title>Whole-genome sequencing of Allorhizobium vitis.</title>
        <authorList>
            <person name="Gan H.M."/>
            <person name="Szegedi E."/>
            <person name="Burr T."/>
            <person name="Savka M.A."/>
        </authorList>
    </citation>
    <scope>NUCLEOTIDE SEQUENCE [LARGE SCALE GENOMIC DNA]</scope>
    <source>
        <strain evidence="11 12">CG415</strain>
    </source>
</reference>
<evidence type="ECO:0000256" key="7">
    <source>
        <dbReference type="ARBA" id="ARBA00039545"/>
    </source>
</evidence>
<dbReference type="GO" id="GO:0046872">
    <property type="term" value="F:metal ion binding"/>
    <property type="evidence" value="ECO:0007669"/>
    <property type="project" value="UniProtKB-KW"/>
</dbReference>
<dbReference type="PANTHER" id="PTHR43767">
    <property type="entry name" value="LONG-CHAIN-FATTY-ACID--COA LIGASE"/>
    <property type="match status" value="1"/>
</dbReference>
<dbReference type="InterPro" id="IPR020845">
    <property type="entry name" value="AMP-binding_CS"/>
</dbReference>
<organism evidence="11 12">
    <name type="scientific">Agrobacterium vitis</name>
    <name type="common">Rhizobium vitis</name>
    <dbReference type="NCBI Taxonomy" id="373"/>
    <lineage>
        <taxon>Bacteria</taxon>
        <taxon>Pseudomonadati</taxon>
        <taxon>Pseudomonadota</taxon>
        <taxon>Alphaproteobacteria</taxon>
        <taxon>Hyphomicrobiales</taxon>
        <taxon>Rhizobiaceae</taxon>
        <taxon>Rhizobium/Agrobacterium group</taxon>
        <taxon>Agrobacterium</taxon>
    </lineage>
</organism>
<dbReference type="PANTHER" id="PTHR43767:SF8">
    <property type="entry name" value="LONG-CHAIN-FATTY-ACID--COA LIGASE"/>
    <property type="match status" value="1"/>
</dbReference>
<gene>
    <name evidence="11" type="ORF">GOZ88_20550</name>
</gene>
<dbReference type="Pfam" id="PF13193">
    <property type="entry name" value="AMP-binding_C"/>
    <property type="match status" value="1"/>
</dbReference>
<dbReference type="PROSITE" id="PS00455">
    <property type="entry name" value="AMP_BINDING"/>
    <property type="match status" value="1"/>
</dbReference>
<dbReference type="GO" id="GO:0016020">
    <property type="term" value="C:membrane"/>
    <property type="evidence" value="ECO:0007669"/>
    <property type="project" value="UniProtKB-SubCell"/>
</dbReference>
<evidence type="ECO:0000256" key="3">
    <source>
        <dbReference type="ARBA" id="ARBA00022598"/>
    </source>
</evidence>